<organism evidence="2 3">
    <name type="scientific">Riccia fluitans</name>
    <dbReference type="NCBI Taxonomy" id="41844"/>
    <lineage>
        <taxon>Eukaryota</taxon>
        <taxon>Viridiplantae</taxon>
        <taxon>Streptophyta</taxon>
        <taxon>Embryophyta</taxon>
        <taxon>Marchantiophyta</taxon>
        <taxon>Marchantiopsida</taxon>
        <taxon>Marchantiidae</taxon>
        <taxon>Marchantiales</taxon>
        <taxon>Ricciaceae</taxon>
        <taxon>Riccia</taxon>
    </lineage>
</organism>
<dbReference type="Proteomes" id="UP001605036">
    <property type="component" value="Unassembled WGS sequence"/>
</dbReference>
<feature type="compositionally biased region" description="Polar residues" evidence="1">
    <location>
        <begin position="139"/>
        <end position="148"/>
    </location>
</feature>
<dbReference type="EMBL" id="JBHFFA010000006">
    <property type="protein sequence ID" value="KAL2620797.1"/>
    <property type="molecule type" value="Genomic_DNA"/>
</dbReference>
<evidence type="ECO:0000256" key="1">
    <source>
        <dbReference type="SAM" id="MobiDB-lite"/>
    </source>
</evidence>
<keyword evidence="3" id="KW-1185">Reference proteome</keyword>
<feature type="region of interest" description="Disordered" evidence="1">
    <location>
        <begin position="111"/>
        <end position="148"/>
    </location>
</feature>
<protein>
    <submittedName>
        <fullName evidence="2">Uncharacterized protein</fullName>
    </submittedName>
</protein>
<sequence length="148" mass="15863">MEAGSAAGKSEVCSMTPVHVMRATWTEQDRIGHLNGGIALEQHTTENTSVKGFQAIPIDSDAERFGTPVLDTYTRANGAPQGQVLSIPPCVVRIAARTAGLRSPFLVSPILPPSNHRRRKGSDHGQELIVGYHPPPIGSKNSLTSQME</sequence>
<accession>A0ABD1Y4Z7</accession>
<gene>
    <name evidence="2" type="ORF">R1flu_001002</name>
</gene>
<evidence type="ECO:0000313" key="3">
    <source>
        <dbReference type="Proteomes" id="UP001605036"/>
    </source>
</evidence>
<name>A0ABD1Y4Z7_9MARC</name>
<evidence type="ECO:0000313" key="2">
    <source>
        <dbReference type="EMBL" id="KAL2620797.1"/>
    </source>
</evidence>
<comment type="caution">
    <text evidence="2">The sequence shown here is derived from an EMBL/GenBank/DDBJ whole genome shotgun (WGS) entry which is preliminary data.</text>
</comment>
<dbReference type="AlphaFoldDB" id="A0ABD1Y4Z7"/>
<reference evidence="2 3" key="1">
    <citation type="submission" date="2024-09" db="EMBL/GenBank/DDBJ databases">
        <title>Chromosome-scale assembly of Riccia fluitans.</title>
        <authorList>
            <person name="Paukszto L."/>
            <person name="Sawicki J."/>
            <person name="Karawczyk K."/>
            <person name="Piernik-Szablinska J."/>
            <person name="Szczecinska M."/>
            <person name="Mazdziarz M."/>
        </authorList>
    </citation>
    <scope>NUCLEOTIDE SEQUENCE [LARGE SCALE GENOMIC DNA]</scope>
    <source>
        <strain evidence="2">Rf_01</strain>
        <tissue evidence="2">Aerial parts of the thallus</tissue>
    </source>
</reference>
<proteinExistence type="predicted"/>